<reference evidence="3" key="2">
    <citation type="submission" date="2013-12" db="EMBL/GenBank/DDBJ databases">
        <authorList>
            <person name="Yu Y."/>
            <person name="Lee S."/>
            <person name="de Baynast K."/>
            <person name="Wissotski M."/>
            <person name="Liu L."/>
            <person name="Talag J."/>
            <person name="Goicoechea J."/>
            <person name="Angelova A."/>
            <person name="Jetty R."/>
            <person name="Kudrna D."/>
            <person name="Golser W."/>
            <person name="Rivera L."/>
            <person name="Zhang J."/>
            <person name="Wing R."/>
        </authorList>
    </citation>
    <scope>NUCLEOTIDE SEQUENCE</scope>
</reference>
<feature type="compositionally biased region" description="Basic and acidic residues" evidence="1">
    <location>
        <begin position="30"/>
        <end position="53"/>
    </location>
</feature>
<dbReference type="AlphaFoldDB" id="A0A0D9VH61"/>
<reference evidence="2 3" key="1">
    <citation type="submission" date="2012-08" db="EMBL/GenBank/DDBJ databases">
        <title>Oryza genome evolution.</title>
        <authorList>
            <person name="Wing R.A."/>
        </authorList>
    </citation>
    <scope>NUCLEOTIDE SEQUENCE</scope>
</reference>
<name>A0A0D9VH61_9ORYZ</name>
<dbReference type="HOGENOM" id="CLU_2041423_0_0_1"/>
<dbReference type="EnsemblPlants" id="LPERR02G16740.1">
    <property type="protein sequence ID" value="LPERR02G16740.1"/>
    <property type="gene ID" value="LPERR02G16740"/>
</dbReference>
<accession>A0A0D9VH61</accession>
<proteinExistence type="predicted"/>
<feature type="compositionally biased region" description="Basic residues" evidence="1">
    <location>
        <begin position="13"/>
        <end position="29"/>
    </location>
</feature>
<feature type="region of interest" description="Disordered" evidence="1">
    <location>
        <begin position="1"/>
        <end position="121"/>
    </location>
</feature>
<organism evidence="2 3">
    <name type="scientific">Leersia perrieri</name>
    <dbReference type="NCBI Taxonomy" id="77586"/>
    <lineage>
        <taxon>Eukaryota</taxon>
        <taxon>Viridiplantae</taxon>
        <taxon>Streptophyta</taxon>
        <taxon>Embryophyta</taxon>
        <taxon>Tracheophyta</taxon>
        <taxon>Spermatophyta</taxon>
        <taxon>Magnoliopsida</taxon>
        <taxon>Liliopsida</taxon>
        <taxon>Poales</taxon>
        <taxon>Poaceae</taxon>
        <taxon>BOP clade</taxon>
        <taxon>Oryzoideae</taxon>
        <taxon>Oryzeae</taxon>
        <taxon>Oryzinae</taxon>
        <taxon>Leersia</taxon>
    </lineage>
</organism>
<keyword evidence="3" id="KW-1185">Reference proteome</keyword>
<reference evidence="2" key="3">
    <citation type="submission" date="2015-04" db="UniProtKB">
        <authorList>
            <consortium name="EnsemblPlants"/>
        </authorList>
    </citation>
    <scope>IDENTIFICATION</scope>
</reference>
<evidence type="ECO:0000313" key="2">
    <source>
        <dbReference type="EnsemblPlants" id="LPERR02G16740.1"/>
    </source>
</evidence>
<sequence>MGVKEEEAAGGPWRRHRRRRPLWPCHRARTSPERDREPGVGEVIRQEPDHRVPCQEGAPVLEKEGCVGSSGKKRTSRDNPLRLPCTSSKKPAGTAPYSPRPTAKPSTPRSVDQLPIIDRSA</sequence>
<dbReference type="Proteomes" id="UP000032180">
    <property type="component" value="Chromosome 2"/>
</dbReference>
<dbReference type="Gramene" id="LPERR02G16740.1">
    <property type="protein sequence ID" value="LPERR02G16740.1"/>
    <property type="gene ID" value="LPERR02G16740"/>
</dbReference>
<evidence type="ECO:0000313" key="3">
    <source>
        <dbReference type="Proteomes" id="UP000032180"/>
    </source>
</evidence>
<protein>
    <submittedName>
        <fullName evidence="2">Uncharacterized protein</fullName>
    </submittedName>
</protein>
<evidence type="ECO:0000256" key="1">
    <source>
        <dbReference type="SAM" id="MobiDB-lite"/>
    </source>
</evidence>